<keyword evidence="3" id="KW-0862">Zinc</keyword>
<protein>
    <submittedName>
        <fullName evidence="6">DnaK suppressor protein homolog</fullName>
    </submittedName>
</protein>
<dbReference type="PANTHER" id="PTHR33823:SF2">
    <property type="entry name" value="RNA POLYMERASE-BINDING TRANSCRIPTION FACTOR DKSA"/>
    <property type="match status" value="1"/>
</dbReference>
<dbReference type="SUPFAM" id="SSF109635">
    <property type="entry name" value="DnaK suppressor protein DksA, alpha-hairpin domain"/>
    <property type="match status" value="1"/>
</dbReference>
<dbReference type="Gene3D" id="1.20.120.910">
    <property type="entry name" value="DksA, coiled-coil domain"/>
    <property type="match status" value="1"/>
</dbReference>
<comment type="caution">
    <text evidence="6">The sequence shown here is derived from an EMBL/GenBank/DDBJ whole genome shotgun (WGS) entry which is preliminary data.</text>
</comment>
<feature type="domain" description="DnaK suppressor protein DksA N-terminal" evidence="5">
    <location>
        <begin position="29"/>
        <end position="98"/>
    </location>
</feature>
<keyword evidence="2" id="KW-0863">Zinc-finger</keyword>
<dbReference type="AlphaFoldDB" id="E6PM02"/>
<dbReference type="GO" id="GO:0008270">
    <property type="term" value="F:zinc ion binding"/>
    <property type="evidence" value="ECO:0007669"/>
    <property type="project" value="UniProtKB-KW"/>
</dbReference>
<keyword evidence="1" id="KW-0479">Metal-binding</keyword>
<gene>
    <name evidence="6" type="primary">dksA</name>
    <name evidence="6" type="ORF">CARN2_0942</name>
</gene>
<organism evidence="6">
    <name type="scientific">mine drainage metagenome</name>
    <dbReference type="NCBI Taxonomy" id="410659"/>
    <lineage>
        <taxon>unclassified sequences</taxon>
        <taxon>metagenomes</taxon>
        <taxon>ecological metagenomes</taxon>
    </lineage>
</organism>
<dbReference type="Pfam" id="PF01258">
    <property type="entry name" value="zf-dskA_traR"/>
    <property type="match status" value="1"/>
</dbReference>
<dbReference type="PANTHER" id="PTHR33823">
    <property type="entry name" value="RNA POLYMERASE-BINDING TRANSCRIPTION FACTOR DKSA-RELATED"/>
    <property type="match status" value="1"/>
</dbReference>
<dbReference type="InterPro" id="IPR048489">
    <property type="entry name" value="DksA_N"/>
</dbReference>
<dbReference type="Pfam" id="PF21157">
    <property type="entry name" value="DksA_N"/>
    <property type="match status" value="1"/>
</dbReference>
<evidence type="ECO:0000259" key="5">
    <source>
        <dbReference type="Pfam" id="PF21157"/>
    </source>
</evidence>
<dbReference type="PROSITE" id="PS51128">
    <property type="entry name" value="ZF_DKSA_2"/>
    <property type="match status" value="1"/>
</dbReference>
<evidence type="ECO:0000256" key="2">
    <source>
        <dbReference type="ARBA" id="ARBA00022771"/>
    </source>
</evidence>
<evidence type="ECO:0000259" key="4">
    <source>
        <dbReference type="Pfam" id="PF01258"/>
    </source>
</evidence>
<dbReference type="InterPro" id="IPR037187">
    <property type="entry name" value="DnaK_N"/>
</dbReference>
<sequence>MRISAFAVTPAFQAKLLAMPEADYMSSEQLAFFQALLCTERDALLRAAQDTTHHLQVLEPTPDPSDRASLEEDHLIEFRVRDRERKHLHAIDKALLRIRDGSYGWCEATGEPIGLPRLLTRPTATLSLEEQERHESTQKMRR</sequence>
<accession>E6PM02</accession>
<evidence type="ECO:0000313" key="6">
    <source>
        <dbReference type="EMBL" id="CBH95954.1"/>
    </source>
</evidence>
<evidence type="ECO:0000256" key="3">
    <source>
        <dbReference type="ARBA" id="ARBA00022833"/>
    </source>
</evidence>
<dbReference type="SUPFAM" id="SSF57716">
    <property type="entry name" value="Glucocorticoid receptor-like (DNA-binding domain)"/>
    <property type="match status" value="1"/>
</dbReference>
<reference evidence="6" key="1">
    <citation type="submission" date="2009-10" db="EMBL/GenBank/DDBJ databases">
        <title>Diversity of trophic interactions inside an arsenic-rich microbial ecosystem.</title>
        <authorList>
            <person name="Bertin P.N."/>
            <person name="Heinrich-Salmeron A."/>
            <person name="Pelletier E."/>
            <person name="Goulhen-Chollet F."/>
            <person name="Arsene-Ploetze F."/>
            <person name="Gallien S."/>
            <person name="Calteau A."/>
            <person name="Vallenet D."/>
            <person name="Casiot C."/>
            <person name="Chane-Woon-Ming B."/>
            <person name="Giloteaux L."/>
            <person name="Barakat M."/>
            <person name="Bonnefoy V."/>
            <person name="Bruneel O."/>
            <person name="Chandler M."/>
            <person name="Cleiss J."/>
            <person name="Duran R."/>
            <person name="Elbaz-Poulichet F."/>
            <person name="Fonknechten N."/>
            <person name="Lauga B."/>
            <person name="Mornico D."/>
            <person name="Ortet P."/>
            <person name="Schaeffer C."/>
            <person name="Siguier P."/>
            <person name="Alexander Thil Smith A."/>
            <person name="Van Dorsselaer A."/>
            <person name="Weissenbach J."/>
            <person name="Medigue C."/>
            <person name="Le Paslier D."/>
        </authorList>
    </citation>
    <scope>NUCLEOTIDE SEQUENCE</scope>
</reference>
<proteinExistence type="predicted"/>
<evidence type="ECO:0000256" key="1">
    <source>
        <dbReference type="ARBA" id="ARBA00022723"/>
    </source>
</evidence>
<dbReference type="InterPro" id="IPR000962">
    <property type="entry name" value="Znf_DskA_TraR"/>
</dbReference>
<dbReference type="EMBL" id="CABM01000016">
    <property type="protein sequence ID" value="CBH95954.1"/>
    <property type="molecule type" value="Genomic_DNA"/>
</dbReference>
<name>E6PM02_9ZZZZ</name>
<feature type="domain" description="Zinc finger DksA/TraR C4-type" evidence="4">
    <location>
        <begin position="101"/>
        <end position="135"/>
    </location>
</feature>